<dbReference type="PANTHER" id="PTHR30576">
    <property type="entry name" value="COLANIC BIOSYNTHESIS UDP-GLUCOSE LIPID CARRIER TRANSFERASE"/>
    <property type="match status" value="1"/>
</dbReference>
<protein>
    <submittedName>
        <fullName evidence="4">Sugar transferase</fullName>
    </submittedName>
</protein>
<keyword evidence="2" id="KW-0472">Membrane</keyword>
<dbReference type="GO" id="GO:0016780">
    <property type="term" value="F:phosphotransferase activity, for other substituted phosphate groups"/>
    <property type="evidence" value="ECO:0007669"/>
    <property type="project" value="TreeGrafter"/>
</dbReference>
<dbReference type="AlphaFoldDB" id="A0A6B3RBJ3"/>
<evidence type="ECO:0000256" key="1">
    <source>
        <dbReference type="ARBA" id="ARBA00006464"/>
    </source>
</evidence>
<dbReference type="PANTHER" id="PTHR30576:SF0">
    <property type="entry name" value="UNDECAPRENYL-PHOSPHATE N-ACETYLGALACTOSAMINYL 1-PHOSPHATE TRANSFERASE-RELATED"/>
    <property type="match status" value="1"/>
</dbReference>
<reference evidence="4 5" key="1">
    <citation type="submission" date="2020-02" db="EMBL/GenBank/DDBJ databases">
        <title>Flavobacteriaceae Psychroflexus bacterium YR1-1, complete genome.</title>
        <authorList>
            <person name="Li Y."/>
            <person name="Wu S."/>
        </authorList>
    </citation>
    <scope>NUCLEOTIDE SEQUENCE [LARGE SCALE GENOMIC DNA]</scope>
    <source>
        <strain evidence="4 5">YR1-1</strain>
    </source>
</reference>
<gene>
    <name evidence="4" type="ORF">G3567_12130</name>
</gene>
<dbReference type="InterPro" id="IPR003362">
    <property type="entry name" value="Bact_transf"/>
</dbReference>
<evidence type="ECO:0000259" key="3">
    <source>
        <dbReference type="Pfam" id="PF02397"/>
    </source>
</evidence>
<dbReference type="RefSeq" id="WP_164005584.1">
    <property type="nucleotide sequence ID" value="NZ_JAAIKD010000007.1"/>
</dbReference>
<comment type="caution">
    <text evidence="4">The sequence shown here is derived from an EMBL/GenBank/DDBJ whole genome shotgun (WGS) entry which is preliminary data.</text>
</comment>
<accession>A0A6B3RBJ3</accession>
<evidence type="ECO:0000256" key="2">
    <source>
        <dbReference type="SAM" id="Phobius"/>
    </source>
</evidence>
<keyword evidence="5" id="KW-1185">Reference proteome</keyword>
<evidence type="ECO:0000313" key="5">
    <source>
        <dbReference type="Proteomes" id="UP000478505"/>
    </source>
</evidence>
<sequence>MYLKFGKPLFDWIISFLGILLLSPFLILLSISLFFIHKSSPFFLQTRVGQHARRFKIYKFKTLLKTGQSHWFLKFLRKTKMDELPQLINVLKGEMSLVGPRPDIPGYYDRLKGEHRLILKLRPGITGYASIAFANEEQILSEQQNPLHYNDEMIFPEKVKLNLDYYCHVSLGLDLKILFKTILLPFNL</sequence>
<name>A0A6B3RBJ3_9FLAO</name>
<keyword evidence="2" id="KW-0812">Transmembrane</keyword>
<dbReference type="EMBL" id="JAAIKD010000007">
    <property type="protein sequence ID" value="NEV94891.1"/>
    <property type="molecule type" value="Genomic_DNA"/>
</dbReference>
<organism evidence="4 5">
    <name type="scientific">Psychroflexus aurantiacus</name>
    <dbReference type="NCBI Taxonomy" id="2709310"/>
    <lineage>
        <taxon>Bacteria</taxon>
        <taxon>Pseudomonadati</taxon>
        <taxon>Bacteroidota</taxon>
        <taxon>Flavobacteriia</taxon>
        <taxon>Flavobacteriales</taxon>
        <taxon>Flavobacteriaceae</taxon>
        <taxon>Psychroflexus</taxon>
    </lineage>
</organism>
<keyword evidence="2" id="KW-1133">Transmembrane helix</keyword>
<proteinExistence type="inferred from homology"/>
<dbReference type="Proteomes" id="UP000478505">
    <property type="component" value="Unassembled WGS sequence"/>
</dbReference>
<keyword evidence="4" id="KW-0808">Transferase</keyword>
<feature type="domain" description="Bacterial sugar transferase" evidence="3">
    <location>
        <begin position="7"/>
        <end position="183"/>
    </location>
</feature>
<evidence type="ECO:0000313" key="4">
    <source>
        <dbReference type="EMBL" id="NEV94891.1"/>
    </source>
</evidence>
<dbReference type="Pfam" id="PF02397">
    <property type="entry name" value="Bac_transf"/>
    <property type="match status" value="1"/>
</dbReference>
<comment type="similarity">
    <text evidence="1">Belongs to the bacterial sugar transferase family.</text>
</comment>
<feature type="transmembrane region" description="Helical" evidence="2">
    <location>
        <begin position="12"/>
        <end position="36"/>
    </location>
</feature>